<dbReference type="Pfam" id="PF23171">
    <property type="entry name" value="bHLH_HIF1A"/>
    <property type="match status" value="1"/>
</dbReference>
<keyword evidence="6" id="KW-0539">Nucleus</keyword>
<dbReference type="FunFam" id="3.30.450.20:FF:000047">
    <property type="entry name" value="SIM bHLH transcription factor 2"/>
    <property type="match status" value="1"/>
</dbReference>
<dbReference type="InterPro" id="IPR013655">
    <property type="entry name" value="PAS_fold_3"/>
</dbReference>
<feature type="domain" description="PAS" evidence="8">
    <location>
        <begin position="246"/>
        <end position="301"/>
    </location>
</feature>
<dbReference type="InterPro" id="IPR035965">
    <property type="entry name" value="PAS-like_dom_sf"/>
</dbReference>
<feature type="domain" description="PAS" evidence="8">
    <location>
        <begin position="78"/>
        <end position="141"/>
    </location>
</feature>
<dbReference type="SUPFAM" id="SSF55785">
    <property type="entry name" value="PYP-like sensor domain (PAS domain)"/>
    <property type="match status" value="2"/>
</dbReference>
<dbReference type="InterPro" id="IPR000014">
    <property type="entry name" value="PAS"/>
</dbReference>
<evidence type="ECO:0000259" key="8">
    <source>
        <dbReference type="PROSITE" id="PS50112"/>
    </source>
</evidence>
<dbReference type="FunFam" id="4.10.280.10:FF:000083">
    <property type="entry name" value="Neuronal PAS domain protein 1"/>
    <property type="match status" value="1"/>
</dbReference>
<dbReference type="SMART" id="SM00086">
    <property type="entry name" value="PAC"/>
    <property type="match status" value="1"/>
</dbReference>
<dbReference type="InterPro" id="IPR036638">
    <property type="entry name" value="HLH_DNA-bd_sf"/>
</dbReference>
<reference evidence="11" key="1">
    <citation type="submission" date="2025-08" db="UniProtKB">
        <authorList>
            <consortium name="RefSeq"/>
        </authorList>
    </citation>
    <scope>IDENTIFICATION</scope>
</reference>
<keyword evidence="10" id="KW-1185">Reference proteome</keyword>
<dbReference type="InterPro" id="IPR001610">
    <property type="entry name" value="PAC"/>
</dbReference>
<dbReference type="GO" id="GO:0005737">
    <property type="term" value="C:cytoplasm"/>
    <property type="evidence" value="ECO:0007669"/>
    <property type="project" value="InterPro"/>
</dbReference>
<keyword evidence="2" id="KW-0677">Repeat</keyword>
<dbReference type="SUPFAM" id="SSF47459">
    <property type="entry name" value="HLH, helix-loop-helix DNA-binding domain"/>
    <property type="match status" value="1"/>
</dbReference>
<sequence length="682" mass="75310">MKAKSRDAAKNRREKENQEFCELAKLLPLPAAITSQLDKASVIRLTTSYLKLRNLFPDGLGDEWGAAPPLNHPGETTIKELGSHLFQTLDGFIFVVAPDGKIMYISETASVLLGLSQVELTGNSIYEYIHQYDHEEMASVLSGSCLPSGALPPPNSHGDIEIERAFFLRMKCVLAKRNAGLTSAGFKVIHCSGYLKLKHVTVPGGTGSEYDKSAGYELHNVGLVAVGYSMPPSANTEIKLHHNMFMFRASLDLKLIFLDASVPQLTGYEPQELIDKTLYHYVHVSDAVHLQQAHQILLCKGQVTTRYYRFLTRTGGWVWMQSYATIVHNSRSSRPHCIVSVNYVLSQIEAKDLVLSSDQKASIACSGNPPSTPLSKASLATVVANASISDMQESKQQQQQQQQHQHTSPTSPYRTRTTTETTADSEYTDSSGYVSSEYMTNHGGYGIPPSATFPTQGASGVPHEDGTYYTPDMFYQYGGTPHDHLTTVQPQQQAQQQQSQQHPHLMHHVPSPMTNIQHSPQNQQQRRPYSASSSSCGSSDASDTHLSSPLNVNHVIEAPRSIGNNFPAYPHTPQHHQHQLMESPPSVASIDASAAMFPSCGFNNFLSGYAATPATPGNPVIPGHHEQAYTSPHHHVIHENVRHHHHHHLHVDSGVEHIDIPLYTNTQQYSPNSVQPHHQFVH</sequence>
<dbReference type="PROSITE" id="PS50112">
    <property type="entry name" value="PAS"/>
    <property type="match status" value="2"/>
</dbReference>
<accession>A0AAJ6VIY6</accession>
<evidence type="ECO:0000256" key="6">
    <source>
        <dbReference type="ARBA" id="ARBA00023242"/>
    </source>
</evidence>
<dbReference type="InterPro" id="IPR011598">
    <property type="entry name" value="bHLH_dom"/>
</dbReference>
<dbReference type="RefSeq" id="XP_011494075.1">
    <property type="nucleotide sequence ID" value="XM_011495773.1"/>
</dbReference>
<comment type="subcellular location">
    <subcellularLocation>
        <location evidence="1">Nucleus</location>
    </subcellularLocation>
</comment>
<dbReference type="GO" id="GO:0005667">
    <property type="term" value="C:transcription regulator complex"/>
    <property type="evidence" value="ECO:0007669"/>
    <property type="project" value="InterPro"/>
</dbReference>
<evidence type="ECO:0000313" key="11">
    <source>
        <dbReference type="RefSeq" id="XP_011494075.1"/>
    </source>
</evidence>
<feature type="domain" description="BHLH" evidence="9">
    <location>
        <begin position="1"/>
        <end position="53"/>
    </location>
</feature>
<dbReference type="NCBIfam" id="TIGR00229">
    <property type="entry name" value="sensory_box"/>
    <property type="match status" value="1"/>
</dbReference>
<dbReference type="GO" id="GO:0045944">
    <property type="term" value="P:positive regulation of transcription by RNA polymerase II"/>
    <property type="evidence" value="ECO:0007669"/>
    <property type="project" value="UniProtKB-ARBA"/>
</dbReference>
<keyword evidence="3" id="KW-0805">Transcription regulation</keyword>
<dbReference type="SMART" id="SM00353">
    <property type="entry name" value="HLH"/>
    <property type="match status" value="1"/>
</dbReference>
<dbReference type="Proteomes" id="UP000695007">
    <property type="component" value="Unplaced"/>
</dbReference>
<dbReference type="PANTHER" id="PTHR23043">
    <property type="entry name" value="HYPOXIA-INDUCIBLE FACTOR 1 ALPHA"/>
    <property type="match status" value="1"/>
</dbReference>
<evidence type="ECO:0000259" key="9">
    <source>
        <dbReference type="PROSITE" id="PS50888"/>
    </source>
</evidence>
<dbReference type="Pfam" id="PF00989">
    <property type="entry name" value="PAS"/>
    <property type="match status" value="1"/>
</dbReference>
<gene>
    <name evidence="11" type="primary">LOC105359239</name>
</gene>
<dbReference type="InterPro" id="IPR001067">
    <property type="entry name" value="Nuc_translocat"/>
</dbReference>
<dbReference type="PRINTS" id="PR00785">
    <property type="entry name" value="NCTRNSLOCATR"/>
</dbReference>
<feature type="compositionally biased region" description="Low complexity" evidence="7">
    <location>
        <begin position="530"/>
        <end position="541"/>
    </location>
</feature>
<proteinExistence type="predicted"/>
<dbReference type="AlphaFoldDB" id="A0AAJ6VIY6"/>
<dbReference type="CDD" id="cd00130">
    <property type="entry name" value="PAS"/>
    <property type="match status" value="2"/>
</dbReference>
<evidence type="ECO:0000313" key="10">
    <source>
        <dbReference type="Proteomes" id="UP000695007"/>
    </source>
</evidence>
<protein>
    <submittedName>
        <fullName evidence="11">Single-minded homolog 2</fullName>
    </submittedName>
</protein>
<dbReference type="GeneID" id="105359239"/>
<dbReference type="InterPro" id="IPR013767">
    <property type="entry name" value="PAS_fold"/>
</dbReference>
<dbReference type="GO" id="GO:0000977">
    <property type="term" value="F:RNA polymerase II transcription regulatory region sequence-specific DNA binding"/>
    <property type="evidence" value="ECO:0007669"/>
    <property type="project" value="TreeGrafter"/>
</dbReference>
<dbReference type="Pfam" id="PF08447">
    <property type="entry name" value="PAS_3"/>
    <property type="match status" value="1"/>
</dbReference>
<evidence type="ECO:0000256" key="1">
    <source>
        <dbReference type="ARBA" id="ARBA00004123"/>
    </source>
</evidence>
<organism evidence="10 11">
    <name type="scientific">Ceratosolen solmsi marchali</name>
    <dbReference type="NCBI Taxonomy" id="326594"/>
    <lineage>
        <taxon>Eukaryota</taxon>
        <taxon>Metazoa</taxon>
        <taxon>Ecdysozoa</taxon>
        <taxon>Arthropoda</taxon>
        <taxon>Hexapoda</taxon>
        <taxon>Insecta</taxon>
        <taxon>Pterygota</taxon>
        <taxon>Neoptera</taxon>
        <taxon>Endopterygota</taxon>
        <taxon>Hymenoptera</taxon>
        <taxon>Apocrita</taxon>
        <taxon>Proctotrupomorpha</taxon>
        <taxon>Chalcidoidea</taxon>
        <taxon>Agaonidae</taxon>
        <taxon>Agaoninae</taxon>
        <taxon>Ceratosolen</taxon>
    </lineage>
</organism>
<name>A0AAJ6VIY6_9HYME</name>
<feature type="compositionally biased region" description="Polar residues" evidence="7">
    <location>
        <begin position="512"/>
        <end position="527"/>
    </location>
</feature>
<dbReference type="Gene3D" id="4.10.280.10">
    <property type="entry name" value="Helix-loop-helix DNA-binding domain"/>
    <property type="match status" value="1"/>
</dbReference>
<evidence type="ECO:0000256" key="2">
    <source>
        <dbReference type="ARBA" id="ARBA00022737"/>
    </source>
</evidence>
<feature type="region of interest" description="Disordered" evidence="7">
    <location>
        <begin position="388"/>
        <end position="435"/>
    </location>
</feature>
<keyword evidence="5" id="KW-0804">Transcription</keyword>
<feature type="compositionally biased region" description="Low complexity" evidence="7">
    <location>
        <begin position="396"/>
        <end position="431"/>
    </location>
</feature>
<evidence type="ECO:0000256" key="3">
    <source>
        <dbReference type="ARBA" id="ARBA00023015"/>
    </source>
</evidence>
<dbReference type="SMART" id="SM00091">
    <property type="entry name" value="PAS"/>
    <property type="match status" value="2"/>
</dbReference>
<feature type="region of interest" description="Disordered" evidence="7">
    <location>
        <begin position="472"/>
        <end position="548"/>
    </location>
</feature>
<dbReference type="GO" id="GO:0000981">
    <property type="term" value="F:DNA-binding transcription factor activity, RNA polymerase II-specific"/>
    <property type="evidence" value="ECO:0007669"/>
    <property type="project" value="TreeGrafter"/>
</dbReference>
<dbReference type="GO" id="GO:0046983">
    <property type="term" value="F:protein dimerization activity"/>
    <property type="evidence" value="ECO:0007669"/>
    <property type="project" value="InterPro"/>
</dbReference>
<dbReference type="GO" id="GO:0005634">
    <property type="term" value="C:nucleus"/>
    <property type="evidence" value="ECO:0007669"/>
    <property type="project" value="UniProtKB-SubCell"/>
</dbReference>
<feature type="compositionally biased region" description="Low complexity" evidence="7">
    <location>
        <begin position="489"/>
        <end position="501"/>
    </location>
</feature>
<dbReference type="PANTHER" id="PTHR23043:SF36">
    <property type="entry name" value="PROTEIN SINGLE-MINDED"/>
    <property type="match status" value="1"/>
</dbReference>
<dbReference type="Gene3D" id="3.30.450.20">
    <property type="entry name" value="PAS domain"/>
    <property type="match status" value="2"/>
</dbReference>
<dbReference type="KEGG" id="csol:105359239"/>
<keyword evidence="4" id="KW-0238">DNA-binding</keyword>
<dbReference type="CTD" id="41612"/>
<evidence type="ECO:0000256" key="4">
    <source>
        <dbReference type="ARBA" id="ARBA00023125"/>
    </source>
</evidence>
<dbReference type="PROSITE" id="PS50888">
    <property type="entry name" value="BHLH"/>
    <property type="match status" value="1"/>
</dbReference>
<evidence type="ECO:0000256" key="7">
    <source>
        <dbReference type="SAM" id="MobiDB-lite"/>
    </source>
</evidence>
<evidence type="ECO:0000256" key="5">
    <source>
        <dbReference type="ARBA" id="ARBA00023163"/>
    </source>
</evidence>